<dbReference type="PATRIC" id="fig|1454004.3.peg.93"/>
<keyword evidence="3 4" id="KW-0472">Membrane</keyword>
<dbReference type="Pfam" id="PF02790">
    <property type="entry name" value="COX2_TM"/>
    <property type="match status" value="1"/>
</dbReference>
<sequence length="116" mass="12501">MPHRFCQRANVLWSGLLAAAAPALARAESTADTAFSATASHEPSAMHGYVLVMLTVLFVTIFAITIYSMAKHRKGAGNQASTFSGPTGTVQWLWAMVPFAILLFVDYILISLHFAG</sequence>
<comment type="caution">
    <text evidence="7">The sequence shown here is derived from an EMBL/GenBank/DDBJ whole genome shotgun (WGS) entry which is preliminary data.</text>
</comment>
<dbReference type="InterPro" id="IPR011759">
    <property type="entry name" value="Cyt_c_oxidase_su2_TM_dom"/>
</dbReference>
<dbReference type="STRING" id="1454004.AW11_00090"/>
<evidence type="ECO:0000313" key="7">
    <source>
        <dbReference type="EMBL" id="EXI91279.1"/>
    </source>
</evidence>
<feature type="domain" description="Cytochrome oxidase subunit II transmembrane region profile" evidence="6">
    <location>
        <begin position="39"/>
        <end position="105"/>
    </location>
</feature>
<dbReference type="AlphaFoldDB" id="A0A011RJC6"/>
<organism evidence="7 8">
    <name type="scientific">Accumulibacter regalis</name>
    <dbReference type="NCBI Taxonomy" id="522306"/>
    <lineage>
        <taxon>Bacteria</taxon>
        <taxon>Pseudomonadati</taxon>
        <taxon>Pseudomonadota</taxon>
        <taxon>Betaproteobacteria</taxon>
        <taxon>Candidatus Accumulibacter</taxon>
    </lineage>
</organism>
<evidence type="ECO:0000256" key="4">
    <source>
        <dbReference type="SAM" id="Phobius"/>
    </source>
</evidence>
<comment type="subcellular location">
    <subcellularLocation>
        <location evidence="1">Membrane</location>
        <topology evidence="1">Multi-pass membrane protein</topology>
    </subcellularLocation>
</comment>
<feature type="chain" id="PRO_5001463534" description="Cytochrome oxidase subunit II transmembrane region profile domain-containing protein" evidence="5">
    <location>
        <begin position="26"/>
        <end position="116"/>
    </location>
</feature>
<dbReference type="eggNOG" id="COG1622">
    <property type="taxonomic scope" value="Bacteria"/>
</dbReference>
<feature type="transmembrane region" description="Helical" evidence="4">
    <location>
        <begin position="91"/>
        <end position="115"/>
    </location>
</feature>
<keyword evidence="8" id="KW-1185">Reference proteome</keyword>
<feature type="signal peptide" evidence="5">
    <location>
        <begin position="1"/>
        <end position="25"/>
    </location>
</feature>
<gene>
    <name evidence="7" type="ORF">AW11_00090</name>
</gene>
<protein>
    <recommendedName>
        <fullName evidence="6">Cytochrome oxidase subunit II transmembrane region profile domain-containing protein</fullName>
    </recommendedName>
</protein>
<keyword evidence="2 4" id="KW-0812">Transmembrane</keyword>
<proteinExistence type="predicted"/>
<dbReference type="Gene3D" id="1.10.287.90">
    <property type="match status" value="1"/>
</dbReference>
<evidence type="ECO:0000256" key="1">
    <source>
        <dbReference type="ARBA" id="ARBA00004141"/>
    </source>
</evidence>
<keyword evidence="4" id="KW-1133">Transmembrane helix</keyword>
<evidence type="ECO:0000313" key="8">
    <source>
        <dbReference type="Proteomes" id="UP000022141"/>
    </source>
</evidence>
<evidence type="ECO:0000256" key="5">
    <source>
        <dbReference type="SAM" id="SignalP"/>
    </source>
</evidence>
<accession>A0A011RJC6</accession>
<name>A0A011RJC6_ACCRE</name>
<evidence type="ECO:0000259" key="6">
    <source>
        <dbReference type="Pfam" id="PF02790"/>
    </source>
</evidence>
<keyword evidence="5" id="KW-0732">Signal</keyword>
<dbReference type="GO" id="GO:0022900">
    <property type="term" value="P:electron transport chain"/>
    <property type="evidence" value="ECO:0007669"/>
    <property type="project" value="InterPro"/>
</dbReference>
<evidence type="ECO:0000256" key="3">
    <source>
        <dbReference type="ARBA" id="ARBA00023136"/>
    </source>
</evidence>
<dbReference type="InterPro" id="IPR036257">
    <property type="entry name" value="Cyt_c_oxidase_su2_TM_sf"/>
</dbReference>
<dbReference type="Proteomes" id="UP000022141">
    <property type="component" value="Unassembled WGS sequence"/>
</dbReference>
<dbReference type="GO" id="GO:0016020">
    <property type="term" value="C:membrane"/>
    <property type="evidence" value="ECO:0007669"/>
    <property type="project" value="UniProtKB-SubCell"/>
</dbReference>
<evidence type="ECO:0000256" key="2">
    <source>
        <dbReference type="ARBA" id="ARBA00022692"/>
    </source>
</evidence>
<reference evidence="7" key="1">
    <citation type="submission" date="2014-02" db="EMBL/GenBank/DDBJ databases">
        <title>Expanding our view of genomic diversity in Candidatus Accumulibacter clades.</title>
        <authorList>
            <person name="Skennerton C.T."/>
            <person name="Barr J.J."/>
            <person name="Slater F.R."/>
            <person name="Bond P.L."/>
            <person name="Tyson G.W."/>
        </authorList>
    </citation>
    <scope>NUCLEOTIDE SEQUENCE [LARGE SCALE GENOMIC DNA]</scope>
</reference>
<dbReference type="EMBL" id="JEMY01000001">
    <property type="protein sequence ID" value="EXI91279.1"/>
    <property type="molecule type" value="Genomic_DNA"/>
</dbReference>
<dbReference type="SUPFAM" id="SSF81464">
    <property type="entry name" value="Cytochrome c oxidase subunit II-like, transmembrane region"/>
    <property type="match status" value="1"/>
</dbReference>
<feature type="transmembrane region" description="Helical" evidence="4">
    <location>
        <begin position="51"/>
        <end position="70"/>
    </location>
</feature>